<dbReference type="EMBL" id="FOYP01000002">
    <property type="protein sequence ID" value="SFR52072.1"/>
    <property type="molecule type" value="Genomic_DNA"/>
</dbReference>
<sequence>MGNTSKTLELVTVPCLADNYAFLVHNSQTRETALIDAPESAPIKAALDARGWVLTDIFLTHHHPDHIDGVESLRGTARVIGAKADAHRLPTLDLAVAEGDDLTLCGSPAQVFDVSGHTLGHVAVYMPDAGYAFTADSLMALGCGRLFEGTPAQMWESLQKLRALPDDTLVCSGHEYTQSNARFALSVDPENPALVTRAAQINAARAAGKPTVPSNLGEERRTNPFLRADVQVFKATLGMETADDAAVFAHIRALKDKF</sequence>
<accession>A0A1I6HC82</accession>
<dbReference type="Gene3D" id="3.60.15.10">
    <property type="entry name" value="Ribonuclease Z/Hydroxyacylglutathione hydrolase-like"/>
    <property type="match status" value="1"/>
</dbReference>
<comment type="catalytic activity">
    <reaction evidence="1 7">
        <text>an S-(2-hydroxyacyl)glutathione + H2O = a 2-hydroxy carboxylate + glutathione + H(+)</text>
        <dbReference type="Rhea" id="RHEA:21864"/>
        <dbReference type="ChEBI" id="CHEBI:15377"/>
        <dbReference type="ChEBI" id="CHEBI:15378"/>
        <dbReference type="ChEBI" id="CHEBI:57925"/>
        <dbReference type="ChEBI" id="CHEBI:58896"/>
        <dbReference type="ChEBI" id="CHEBI:71261"/>
        <dbReference type="EC" id="3.1.2.6"/>
    </reaction>
</comment>
<dbReference type="SUPFAM" id="SSF56281">
    <property type="entry name" value="Metallo-hydrolase/oxidoreductase"/>
    <property type="match status" value="1"/>
</dbReference>
<dbReference type="UniPathway" id="UPA00619">
    <property type="reaction ID" value="UER00676"/>
</dbReference>
<evidence type="ECO:0000313" key="9">
    <source>
        <dbReference type="EMBL" id="SFR52072.1"/>
    </source>
</evidence>
<keyword evidence="5 7" id="KW-0378">Hydrolase</keyword>
<dbReference type="GO" id="GO:0046872">
    <property type="term" value="F:metal ion binding"/>
    <property type="evidence" value="ECO:0007669"/>
    <property type="project" value="UniProtKB-KW"/>
</dbReference>
<evidence type="ECO:0000256" key="7">
    <source>
        <dbReference type="HAMAP-Rule" id="MF_01374"/>
    </source>
</evidence>
<keyword evidence="4 7" id="KW-0479">Metal-binding</keyword>
<feature type="binding site" evidence="7">
    <location>
        <position position="174"/>
    </location>
    <ligand>
        <name>Zn(2+)</name>
        <dbReference type="ChEBI" id="CHEBI:29105"/>
        <label>2</label>
    </ligand>
</feature>
<feature type="binding site" evidence="7">
    <location>
        <position position="63"/>
    </location>
    <ligand>
        <name>Zn(2+)</name>
        <dbReference type="ChEBI" id="CHEBI:29105"/>
        <label>1</label>
    </ligand>
</feature>
<dbReference type="PANTHER" id="PTHR43705:SF1">
    <property type="entry name" value="HYDROXYACYLGLUTATHIONE HYDROLASE GLOB"/>
    <property type="match status" value="1"/>
</dbReference>
<comment type="pathway">
    <text evidence="2 7">Secondary metabolite metabolism; methylglyoxal degradation; (R)-lactate from methylglyoxal: step 2/2.</text>
</comment>
<dbReference type="InterPro" id="IPR017782">
    <property type="entry name" value="Hydroxyacylglutathione_Hdrlase"/>
</dbReference>
<keyword evidence="6 7" id="KW-0862">Zinc</keyword>
<comment type="function">
    <text evidence="7">Thiolesterase that catalyzes the hydrolysis of S-D-lactoyl-glutathione to form glutathione and D-lactic acid.</text>
</comment>
<dbReference type="AlphaFoldDB" id="A0A1I6HC82"/>
<comment type="cofactor">
    <cofactor evidence="7">
        <name>Zn(2+)</name>
        <dbReference type="ChEBI" id="CHEBI:29105"/>
    </cofactor>
    <text evidence="7">Binds 2 Zn(2+) ions per subunit.</text>
</comment>
<evidence type="ECO:0000256" key="4">
    <source>
        <dbReference type="ARBA" id="ARBA00022723"/>
    </source>
</evidence>
<dbReference type="OrthoDB" id="9802248at2"/>
<dbReference type="CDD" id="cd07723">
    <property type="entry name" value="hydroxyacylglutathione_hydrolase_MBL-fold"/>
    <property type="match status" value="1"/>
</dbReference>
<dbReference type="PANTHER" id="PTHR43705">
    <property type="entry name" value="HYDROXYACYLGLUTATHIONE HYDROLASE"/>
    <property type="match status" value="1"/>
</dbReference>
<dbReference type="STRING" id="390270.SAMN04488005_2505"/>
<evidence type="ECO:0000256" key="3">
    <source>
        <dbReference type="ARBA" id="ARBA00006759"/>
    </source>
</evidence>
<dbReference type="RefSeq" id="WP_090200780.1">
    <property type="nucleotide sequence ID" value="NZ_FOYP01000002.1"/>
</dbReference>
<evidence type="ECO:0000313" key="10">
    <source>
        <dbReference type="Proteomes" id="UP000199478"/>
    </source>
</evidence>
<evidence type="ECO:0000256" key="1">
    <source>
        <dbReference type="ARBA" id="ARBA00001623"/>
    </source>
</evidence>
<evidence type="ECO:0000256" key="6">
    <source>
        <dbReference type="ARBA" id="ARBA00022833"/>
    </source>
</evidence>
<feature type="binding site" evidence="7">
    <location>
        <position position="136"/>
    </location>
    <ligand>
        <name>Zn(2+)</name>
        <dbReference type="ChEBI" id="CHEBI:29105"/>
        <label>2</label>
    </ligand>
</feature>
<evidence type="ECO:0000256" key="2">
    <source>
        <dbReference type="ARBA" id="ARBA00004963"/>
    </source>
</evidence>
<name>A0A1I6HC82_9RHOB</name>
<proteinExistence type="inferred from homology"/>
<dbReference type="InterPro" id="IPR035680">
    <property type="entry name" value="Clx_II_MBL"/>
</dbReference>
<dbReference type="NCBIfam" id="TIGR03413">
    <property type="entry name" value="GSH_gloB"/>
    <property type="match status" value="1"/>
</dbReference>
<dbReference type="InterPro" id="IPR050110">
    <property type="entry name" value="Glyoxalase_II_hydrolase"/>
</dbReference>
<comment type="subunit">
    <text evidence="7">Monomer.</text>
</comment>
<dbReference type="InterPro" id="IPR001279">
    <property type="entry name" value="Metallo-B-lactamas"/>
</dbReference>
<feature type="binding site" evidence="7">
    <location>
        <position position="61"/>
    </location>
    <ligand>
        <name>Zn(2+)</name>
        <dbReference type="ChEBI" id="CHEBI:29105"/>
        <label>1</label>
    </ligand>
</feature>
<dbReference type="GO" id="GO:0019243">
    <property type="term" value="P:methylglyoxal catabolic process to D-lactate via S-lactoyl-glutathione"/>
    <property type="evidence" value="ECO:0007669"/>
    <property type="project" value="UniProtKB-UniRule"/>
</dbReference>
<dbReference type="EC" id="3.1.2.6" evidence="7"/>
<protein>
    <recommendedName>
        <fullName evidence="7">Hydroxyacylglutathione hydrolase</fullName>
        <ecNumber evidence="7">3.1.2.6</ecNumber>
    </recommendedName>
    <alternativeName>
        <fullName evidence="7">Glyoxalase II</fullName>
        <shortName evidence="7">Glx II</shortName>
    </alternativeName>
</protein>
<feature type="binding site" evidence="7">
    <location>
        <position position="136"/>
    </location>
    <ligand>
        <name>Zn(2+)</name>
        <dbReference type="ChEBI" id="CHEBI:29105"/>
        <label>1</label>
    </ligand>
</feature>
<dbReference type="GO" id="GO:0004416">
    <property type="term" value="F:hydroxyacylglutathione hydrolase activity"/>
    <property type="evidence" value="ECO:0007669"/>
    <property type="project" value="UniProtKB-UniRule"/>
</dbReference>
<dbReference type="SMART" id="SM00849">
    <property type="entry name" value="Lactamase_B"/>
    <property type="match status" value="1"/>
</dbReference>
<feature type="domain" description="Metallo-beta-lactamase" evidence="8">
    <location>
        <begin position="18"/>
        <end position="174"/>
    </location>
</feature>
<evidence type="ECO:0000259" key="8">
    <source>
        <dbReference type="SMART" id="SM00849"/>
    </source>
</evidence>
<keyword evidence="10" id="KW-1185">Reference proteome</keyword>
<feature type="binding site" evidence="7">
    <location>
        <position position="65"/>
    </location>
    <ligand>
        <name>Zn(2+)</name>
        <dbReference type="ChEBI" id="CHEBI:29105"/>
        <label>2</label>
    </ligand>
</feature>
<feature type="binding site" evidence="7">
    <location>
        <position position="117"/>
    </location>
    <ligand>
        <name>Zn(2+)</name>
        <dbReference type="ChEBI" id="CHEBI:29105"/>
        <label>1</label>
    </ligand>
</feature>
<gene>
    <name evidence="7" type="primary">gloB</name>
    <name evidence="9" type="ORF">SAMN04488005_2505</name>
</gene>
<organism evidence="9 10">
    <name type="scientific">Yoonia tamlensis</name>
    <dbReference type="NCBI Taxonomy" id="390270"/>
    <lineage>
        <taxon>Bacteria</taxon>
        <taxon>Pseudomonadati</taxon>
        <taxon>Pseudomonadota</taxon>
        <taxon>Alphaproteobacteria</taxon>
        <taxon>Rhodobacterales</taxon>
        <taxon>Paracoccaceae</taxon>
        <taxon>Yoonia</taxon>
    </lineage>
</organism>
<dbReference type="PIRSF" id="PIRSF005457">
    <property type="entry name" value="Glx"/>
    <property type="match status" value="1"/>
</dbReference>
<feature type="binding site" evidence="7">
    <location>
        <position position="66"/>
    </location>
    <ligand>
        <name>Zn(2+)</name>
        <dbReference type="ChEBI" id="CHEBI:29105"/>
        <label>2</label>
    </ligand>
</feature>
<dbReference type="Pfam" id="PF00753">
    <property type="entry name" value="Lactamase_B"/>
    <property type="match status" value="1"/>
</dbReference>
<reference evidence="10" key="1">
    <citation type="submission" date="2016-10" db="EMBL/GenBank/DDBJ databases">
        <authorList>
            <person name="Varghese N."/>
            <person name="Submissions S."/>
        </authorList>
    </citation>
    <scope>NUCLEOTIDE SEQUENCE [LARGE SCALE GENOMIC DNA]</scope>
    <source>
        <strain evidence="10">DSM 26879</strain>
    </source>
</reference>
<dbReference type="InterPro" id="IPR036866">
    <property type="entry name" value="RibonucZ/Hydroxyglut_hydro"/>
</dbReference>
<evidence type="ECO:0000256" key="5">
    <source>
        <dbReference type="ARBA" id="ARBA00022801"/>
    </source>
</evidence>
<dbReference type="Pfam" id="PF16123">
    <property type="entry name" value="HAGH_C"/>
    <property type="match status" value="1"/>
</dbReference>
<comment type="similarity">
    <text evidence="3 7">Belongs to the metallo-beta-lactamase superfamily. Glyoxalase II family.</text>
</comment>
<dbReference type="HAMAP" id="MF_01374">
    <property type="entry name" value="Glyoxalase_2"/>
    <property type="match status" value="1"/>
</dbReference>
<dbReference type="Proteomes" id="UP000199478">
    <property type="component" value="Unassembled WGS sequence"/>
</dbReference>
<dbReference type="InterPro" id="IPR032282">
    <property type="entry name" value="HAGH_C"/>
</dbReference>